<name>A0A6J6AS53_9ZZZZ</name>
<dbReference type="NCBIfam" id="TIGR03539">
    <property type="entry name" value="DapC_actino"/>
    <property type="match status" value="1"/>
</dbReference>
<keyword evidence="3" id="KW-0808">Transferase</keyword>
<comment type="cofactor">
    <cofactor evidence="1">
        <name>pyridoxal 5'-phosphate</name>
        <dbReference type="ChEBI" id="CHEBI:597326"/>
    </cofactor>
</comment>
<evidence type="ECO:0000313" key="9">
    <source>
        <dbReference type="EMBL" id="CAB4887887.1"/>
    </source>
</evidence>
<dbReference type="AlphaFoldDB" id="A0A6J6AS53"/>
<dbReference type="EMBL" id="CAEZUD010000019">
    <property type="protein sequence ID" value="CAB4588109.1"/>
    <property type="molecule type" value="Genomic_DNA"/>
</dbReference>
<dbReference type="InterPro" id="IPR015421">
    <property type="entry name" value="PyrdxlP-dep_Trfase_major"/>
</dbReference>
<gene>
    <name evidence="5" type="ORF">UFOPK1380_00002</name>
    <name evidence="6" type="ORF">UFOPK1778_00510</name>
    <name evidence="7" type="ORF">UFOPK1863_00048</name>
    <name evidence="8" type="ORF">UFOPK2689_00132</name>
    <name evidence="9" type="ORF">UFOPK3555_00074</name>
    <name evidence="10" type="ORF">UFOPK3874_00027</name>
    <name evidence="11" type="ORF">UFOPK4095_00394</name>
</gene>
<dbReference type="SUPFAM" id="SSF53383">
    <property type="entry name" value="PLP-dependent transferases"/>
    <property type="match status" value="1"/>
</dbReference>
<dbReference type="InterPro" id="IPR004838">
    <property type="entry name" value="NHTrfase_class1_PyrdxlP-BS"/>
</dbReference>
<dbReference type="PANTHER" id="PTHR42832">
    <property type="entry name" value="AMINO ACID AMINOTRANSFERASE"/>
    <property type="match status" value="1"/>
</dbReference>
<feature type="domain" description="Aminotransferase class I/classII large" evidence="4">
    <location>
        <begin position="17"/>
        <end position="285"/>
    </location>
</feature>
<dbReference type="GO" id="GO:0030170">
    <property type="term" value="F:pyridoxal phosphate binding"/>
    <property type="evidence" value="ECO:0007669"/>
    <property type="project" value="InterPro"/>
</dbReference>
<accession>A0A6J6AS53</accession>
<evidence type="ECO:0000313" key="6">
    <source>
        <dbReference type="EMBL" id="CAB4588109.1"/>
    </source>
</evidence>
<evidence type="ECO:0000313" key="10">
    <source>
        <dbReference type="EMBL" id="CAB4952428.1"/>
    </source>
</evidence>
<evidence type="ECO:0000256" key="2">
    <source>
        <dbReference type="ARBA" id="ARBA00022576"/>
    </source>
</evidence>
<dbReference type="CDD" id="cd00609">
    <property type="entry name" value="AAT_like"/>
    <property type="match status" value="1"/>
</dbReference>
<dbReference type="InterPro" id="IPR015424">
    <property type="entry name" value="PyrdxlP-dep_Trfase"/>
</dbReference>
<dbReference type="EMBL" id="CAEZYL010000003">
    <property type="protein sequence ID" value="CAB4714394.1"/>
    <property type="molecule type" value="Genomic_DNA"/>
</dbReference>
<dbReference type="InterPro" id="IPR015422">
    <property type="entry name" value="PyrdxlP-dep_Trfase_small"/>
</dbReference>
<dbReference type="PROSITE" id="PS00105">
    <property type="entry name" value="AA_TRANSFER_CLASS_1"/>
    <property type="match status" value="1"/>
</dbReference>
<keyword evidence="2" id="KW-0032">Aminotransferase</keyword>
<organism evidence="5">
    <name type="scientific">freshwater metagenome</name>
    <dbReference type="NCBI Taxonomy" id="449393"/>
    <lineage>
        <taxon>unclassified sequences</taxon>
        <taxon>metagenomes</taxon>
        <taxon>ecological metagenomes</taxon>
    </lineage>
</organism>
<protein>
    <submittedName>
        <fullName evidence="5">Unannotated protein</fullName>
    </submittedName>
</protein>
<evidence type="ECO:0000313" key="5">
    <source>
        <dbReference type="EMBL" id="CAB4529334.1"/>
    </source>
</evidence>
<dbReference type="EMBL" id="CAFBPI010000015">
    <property type="protein sequence ID" value="CAB5009643.1"/>
    <property type="molecule type" value="Genomic_DNA"/>
</dbReference>
<evidence type="ECO:0000313" key="11">
    <source>
        <dbReference type="EMBL" id="CAB5009643.1"/>
    </source>
</evidence>
<dbReference type="EMBL" id="CAFBNS010000002">
    <property type="protein sequence ID" value="CAB4952428.1"/>
    <property type="molecule type" value="Genomic_DNA"/>
</dbReference>
<evidence type="ECO:0000256" key="3">
    <source>
        <dbReference type="ARBA" id="ARBA00022679"/>
    </source>
</evidence>
<evidence type="ECO:0000259" key="4">
    <source>
        <dbReference type="Pfam" id="PF00155"/>
    </source>
</evidence>
<dbReference type="Gene3D" id="3.40.640.10">
    <property type="entry name" value="Type I PLP-dependent aspartate aminotransferase-like (Major domain)"/>
    <property type="match status" value="1"/>
</dbReference>
<proteinExistence type="predicted"/>
<evidence type="ECO:0000313" key="8">
    <source>
        <dbReference type="EMBL" id="CAB4714394.1"/>
    </source>
</evidence>
<reference evidence="5" key="1">
    <citation type="submission" date="2020-05" db="EMBL/GenBank/DDBJ databases">
        <authorList>
            <person name="Chiriac C."/>
            <person name="Salcher M."/>
            <person name="Ghai R."/>
            <person name="Kavagutti S V."/>
        </authorList>
    </citation>
    <scope>NUCLEOTIDE SEQUENCE</scope>
</reference>
<dbReference type="InterPro" id="IPR019880">
    <property type="entry name" value="OxyQ"/>
</dbReference>
<dbReference type="InterPro" id="IPR050881">
    <property type="entry name" value="LL-DAP_aminotransferase"/>
</dbReference>
<dbReference type="InterPro" id="IPR004839">
    <property type="entry name" value="Aminotransferase_I/II_large"/>
</dbReference>
<dbReference type="EMBL" id="CAEZUY010000002">
    <property type="protein sequence ID" value="CAB4605393.1"/>
    <property type="molecule type" value="Genomic_DNA"/>
</dbReference>
<dbReference type="EMBL" id="CAFBME010000002">
    <property type="protein sequence ID" value="CAB4887887.1"/>
    <property type="molecule type" value="Genomic_DNA"/>
</dbReference>
<dbReference type="Pfam" id="PF00155">
    <property type="entry name" value="Aminotran_1_2"/>
    <property type="match status" value="1"/>
</dbReference>
<dbReference type="GO" id="GO:0008483">
    <property type="term" value="F:transaminase activity"/>
    <property type="evidence" value="ECO:0007669"/>
    <property type="project" value="UniProtKB-KW"/>
</dbReference>
<dbReference type="PANTHER" id="PTHR42832:SF3">
    <property type="entry name" value="L-GLUTAMINE--4-(METHYLSULFANYL)-2-OXOBUTANOATE AMINOTRANSFERASE"/>
    <property type="match status" value="1"/>
</dbReference>
<evidence type="ECO:0000256" key="1">
    <source>
        <dbReference type="ARBA" id="ARBA00001933"/>
    </source>
</evidence>
<evidence type="ECO:0000313" key="7">
    <source>
        <dbReference type="EMBL" id="CAB4605393.1"/>
    </source>
</evidence>
<dbReference type="Gene3D" id="3.90.1150.10">
    <property type="entry name" value="Aspartate Aminotransferase, domain 1"/>
    <property type="match status" value="1"/>
</dbReference>
<dbReference type="EMBL" id="CAEZSC010000001">
    <property type="protein sequence ID" value="CAB4529334.1"/>
    <property type="molecule type" value="Genomic_DNA"/>
</dbReference>
<sequence>MRRWAIEILGATGDFDVLPTVGSKELVALLPTLLDARKVLYPKIAYPTYLVGAMIAKAQAIEVDIDAALWPSADLAWVNSPSNPTGRIATEQELKSIIEYSRTTQTVVASDECYLGFPAREVQPISILKVAAGNNAGLLAVHSLSKRSNLAGYRAAFIVGDPALIATIREVRKHAGLMVPLPVQRAMTVALADEVHAHEQASRYRARRAVLQPALEAAGFNVEFTDAGLYIWCSRRERDWDSIAWLADLGILATPGHFYGPAGDQFIRVALTATDADIKMAADRINKALVR</sequence>